<dbReference type="AlphaFoldDB" id="A0AAI9U2D2"/>
<evidence type="ECO:0000313" key="1">
    <source>
        <dbReference type="EMBL" id="KAK1450386.1"/>
    </source>
</evidence>
<gene>
    <name evidence="1" type="ORF">CMEL01_07722</name>
</gene>
<protein>
    <submittedName>
        <fullName evidence="1">Uncharacterized protein</fullName>
    </submittedName>
</protein>
<evidence type="ECO:0000313" key="2">
    <source>
        <dbReference type="Proteomes" id="UP001239795"/>
    </source>
</evidence>
<dbReference type="EMBL" id="MLGG01000057">
    <property type="protein sequence ID" value="KAK1450386.1"/>
    <property type="molecule type" value="Genomic_DNA"/>
</dbReference>
<organism evidence="1 2">
    <name type="scientific">Colletotrichum melonis</name>
    <dbReference type="NCBI Taxonomy" id="1209925"/>
    <lineage>
        <taxon>Eukaryota</taxon>
        <taxon>Fungi</taxon>
        <taxon>Dikarya</taxon>
        <taxon>Ascomycota</taxon>
        <taxon>Pezizomycotina</taxon>
        <taxon>Sordariomycetes</taxon>
        <taxon>Hypocreomycetidae</taxon>
        <taxon>Glomerellales</taxon>
        <taxon>Glomerellaceae</taxon>
        <taxon>Colletotrichum</taxon>
        <taxon>Colletotrichum acutatum species complex</taxon>
    </lineage>
</organism>
<feature type="non-terminal residue" evidence="1">
    <location>
        <position position="1"/>
    </location>
</feature>
<accession>A0AAI9U2D2</accession>
<reference evidence="1 2" key="1">
    <citation type="submission" date="2016-10" db="EMBL/GenBank/DDBJ databases">
        <title>The genome sequence of Colletotrichum fioriniae PJ7.</title>
        <authorList>
            <person name="Baroncelli R."/>
        </authorList>
    </citation>
    <scope>NUCLEOTIDE SEQUENCE [LARGE SCALE GENOMIC DNA]</scope>
    <source>
        <strain evidence="1">Col 31</strain>
    </source>
</reference>
<comment type="caution">
    <text evidence="1">The sequence shown here is derived from an EMBL/GenBank/DDBJ whole genome shotgun (WGS) entry which is preliminary data.</text>
</comment>
<name>A0AAI9U2D2_9PEZI</name>
<proteinExistence type="predicted"/>
<keyword evidence="2" id="KW-1185">Reference proteome</keyword>
<dbReference type="Proteomes" id="UP001239795">
    <property type="component" value="Unassembled WGS sequence"/>
</dbReference>
<sequence>STASQQRPLLHRILRLSLICPCPLASLSRCFPFVACVCFVAFRRHCGALCMASKICCSFYRLTPGGLLSKPDSSLLSPSLNHFIKHGRHGTRIPRSSR</sequence>